<dbReference type="PANTHER" id="PTHR43582:SF4">
    <property type="entry name" value="ANTIBIOTIC RESISTANCE ABC TRANSPORTER ATP-BINDING PROTEIN"/>
    <property type="match status" value="1"/>
</dbReference>
<organism evidence="10">
    <name type="scientific">Thermogemmatispora argillosa</name>
    <dbReference type="NCBI Taxonomy" id="2045280"/>
    <lineage>
        <taxon>Bacteria</taxon>
        <taxon>Bacillati</taxon>
        <taxon>Chloroflexota</taxon>
        <taxon>Ktedonobacteria</taxon>
        <taxon>Thermogemmatisporales</taxon>
        <taxon>Thermogemmatisporaceae</taxon>
        <taxon>Thermogemmatispora</taxon>
    </lineage>
</organism>
<dbReference type="SUPFAM" id="SSF52540">
    <property type="entry name" value="P-loop containing nucleoside triphosphate hydrolases"/>
    <property type="match status" value="1"/>
</dbReference>
<dbReference type="InterPro" id="IPR003439">
    <property type="entry name" value="ABC_transporter-like_ATP-bd"/>
</dbReference>
<dbReference type="InterPro" id="IPR005894">
    <property type="entry name" value="DrrA"/>
</dbReference>
<proteinExistence type="inferred from homology"/>
<evidence type="ECO:0000256" key="5">
    <source>
        <dbReference type="ARBA" id="ARBA00022840"/>
    </source>
</evidence>
<evidence type="ECO:0000313" key="10">
    <source>
        <dbReference type="EMBL" id="BBH94889.1"/>
    </source>
</evidence>
<keyword evidence="7" id="KW-0472">Membrane</keyword>
<protein>
    <submittedName>
        <fullName evidence="10">Daunorubicin resistance protein DrrA family ABC transporter ATP-binding protein</fullName>
    </submittedName>
</protein>
<dbReference type="PANTHER" id="PTHR43582">
    <property type="entry name" value="LINEARMYCIN RESISTANCE ATP-BINDING PROTEIN LNRL"/>
    <property type="match status" value="1"/>
</dbReference>
<dbReference type="Pfam" id="PF13732">
    <property type="entry name" value="DrrA1-3_C"/>
    <property type="match status" value="1"/>
</dbReference>
<dbReference type="GO" id="GO:1900753">
    <property type="term" value="P:doxorubicin transport"/>
    <property type="evidence" value="ECO:0007669"/>
    <property type="project" value="InterPro"/>
</dbReference>
<evidence type="ECO:0000256" key="6">
    <source>
        <dbReference type="ARBA" id="ARBA00022967"/>
    </source>
</evidence>
<dbReference type="PROSITE" id="PS50893">
    <property type="entry name" value="ABC_TRANSPORTER_2"/>
    <property type="match status" value="1"/>
</dbReference>
<keyword evidence="4" id="KW-0547">Nucleotide-binding</keyword>
<dbReference type="InterPro" id="IPR003593">
    <property type="entry name" value="AAA+_ATPase"/>
</dbReference>
<keyword evidence="3" id="KW-1003">Cell membrane</keyword>
<dbReference type="AlphaFoldDB" id="A0A455T612"/>
<comment type="subcellular location">
    <subcellularLocation>
        <location evidence="1">Cell membrane</location>
        <topology evidence="1">Peripheral membrane protein</topology>
        <orientation evidence="1">Cytoplasmic side</orientation>
    </subcellularLocation>
</comment>
<evidence type="ECO:0000256" key="3">
    <source>
        <dbReference type="ARBA" id="ARBA00022475"/>
    </source>
</evidence>
<keyword evidence="6" id="KW-1278">Translocase</keyword>
<dbReference type="Pfam" id="PF00005">
    <property type="entry name" value="ABC_tran"/>
    <property type="match status" value="1"/>
</dbReference>
<dbReference type="Gene3D" id="3.40.50.300">
    <property type="entry name" value="P-loop containing nucleotide triphosphate hydrolases"/>
    <property type="match status" value="1"/>
</dbReference>
<dbReference type="SMART" id="SM00382">
    <property type="entry name" value="AAA"/>
    <property type="match status" value="1"/>
</dbReference>
<comment type="similarity">
    <text evidence="8">Belongs to the ABC transporter superfamily. Drug exporter-1 (DrugE1) (TC 3.A.1.105) family.</text>
</comment>
<dbReference type="GO" id="GO:0005886">
    <property type="term" value="C:plasma membrane"/>
    <property type="evidence" value="ECO:0007669"/>
    <property type="project" value="UniProtKB-SubCell"/>
</dbReference>
<gene>
    <name evidence="10" type="ORF">KTA_30880</name>
</gene>
<evidence type="ECO:0000256" key="8">
    <source>
        <dbReference type="ARBA" id="ARBA00049985"/>
    </source>
</evidence>
<feature type="domain" description="ABC transporter" evidence="9">
    <location>
        <begin position="43"/>
        <end position="273"/>
    </location>
</feature>
<dbReference type="GO" id="GO:0043215">
    <property type="term" value="P:daunorubicin transport"/>
    <property type="evidence" value="ECO:0007669"/>
    <property type="project" value="InterPro"/>
</dbReference>
<reference evidence="10" key="1">
    <citation type="submission" date="2018-12" db="EMBL/GenBank/DDBJ databases">
        <title>Novel natural products biosynthetic potential of the class Ktedonobacteria.</title>
        <authorList>
            <person name="Zheng Y."/>
            <person name="Saitou A."/>
            <person name="Wang C.M."/>
            <person name="Toyoda A."/>
            <person name="Minakuchi Y."/>
            <person name="Sekiguchi Y."/>
            <person name="Ueda K."/>
            <person name="Takano H."/>
            <person name="Sakai Y."/>
            <person name="Yokota A."/>
            <person name="Yabe S."/>
        </authorList>
    </citation>
    <scope>NUCLEOTIDE SEQUENCE</scope>
    <source>
        <strain evidence="10">A3-2</strain>
    </source>
</reference>
<name>A0A455T612_9CHLR</name>
<dbReference type="InterPro" id="IPR025302">
    <property type="entry name" value="DrrA1/2-like_C"/>
</dbReference>
<evidence type="ECO:0000256" key="7">
    <source>
        <dbReference type="ARBA" id="ARBA00023136"/>
    </source>
</evidence>
<sequence length="365" mass="41385">MADMAAEEQAMREEQLNGRFQSPADLQLAVASEGVRPSGPPIIEVEGLTRHYGKLEAVKGISFEVYPGEIFGFLGPNGAGKSTTINMLCTLLRPTAGRARIAGYDIVAQRNKVRESIGLIFQDPSLDDRLTADENLRFHATVYGLPAAVSKQRREELLKMVDLYDRRDQLVRTFSGGMKRRLEIARGLLHYPRVLFLDEPTIGLDPQTRLHLWSYILNLRQQKQITMFLTTHYMDEAEYCDRIAIIDHGKIVALDTPSRLKDMVGGDVIRLRTSDNAVAAQQIKEHFGVEPRENKGELIFEIAGGEELVPRIVEKVTARIASISVRRPTLDDVFIKLTGREIRDEEADAREQMRGFMRSRRWARR</sequence>
<evidence type="ECO:0000256" key="4">
    <source>
        <dbReference type="ARBA" id="ARBA00022741"/>
    </source>
</evidence>
<dbReference type="NCBIfam" id="TIGR01188">
    <property type="entry name" value="drrA"/>
    <property type="match status" value="1"/>
</dbReference>
<dbReference type="GO" id="GO:0016887">
    <property type="term" value="F:ATP hydrolysis activity"/>
    <property type="evidence" value="ECO:0007669"/>
    <property type="project" value="InterPro"/>
</dbReference>
<dbReference type="GO" id="GO:0005524">
    <property type="term" value="F:ATP binding"/>
    <property type="evidence" value="ECO:0007669"/>
    <property type="project" value="UniProtKB-KW"/>
</dbReference>
<evidence type="ECO:0000259" key="9">
    <source>
        <dbReference type="PROSITE" id="PS50893"/>
    </source>
</evidence>
<accession>A0A455T612</accession>
<evidence type="ECO:0000256" key="1">
    <source>
        <dbReference type="ARBA" id="ARBA00004413"/>
    </source>
</evidence>
<evidence type="ECO:0000256" key="2">
    <source>
        <dbReference type="ARBA" id="ARBA00022448"/>
    </source>
</evidence>
<dbReference type="FunFam" id="3.40.50.300:FF:000589">
    <property type="entry name" value="ABC transporter, ATP-binding subunit"/>
    <property type="match status" value="1"/>
</dbReference>
<dbReference type="InterPro" id="IPR017871">
    <property type="entry name" value="ABC_transporter-like_CS"/>
</dbReference>
<keyword evidence="2" id="KW-0813">Transport</keyword>
<dbReference type="InterPro" id="IPR027417">
    <property type="entry name" value="P-loop_NTPase"/>
</dbReference>
<dbReference type="EMBL" id="AP019377">
    <property type="protein sequence ID" value="BBH94889.1"/>
    <property type="molecule type" value="Genomic_DNA"/>
</dbReference>
<keyword evidence="5 10" id="KW-0067">ATP-binding</keyword>
<dbReference type="PROSITE" id="PS00211">
    <property type="entry name" value="ABC_TRANSPORTER_1"/>
    <property type="match status" value="1"/>
</dbReference>